<keyword evidence="2" id="KW-1185">Reference proteome</keyword>
<organism evidence="1 2">
    <name type="scientific">Hohenbuehelia grisea</name>
    <dbReference type="NCBI Taxonomy" id="104357"/>
    <lineage>
        <taxon>Eukaryota</taxon>
        <taxon>Fungi</taxon>
        <taxon>Dikarya</taxon>
        <taxon>Basidiomycota</taxon>
        <taxon>Agaricomycotina</taxon>
        <taxon>Agaricomycetes</taxon>
        <taxon>Agaricomycetidae</taxon>
        <taxon>Agaricales</taxon>
        <taxon>Pleurotineae</taxon>
        <taxon>Pleurotaceae</taxon>
        <taxon>Hohenbuehelia</taxon>
    </lineage>
</organism>
<dbReference type="Proteomes" id="UP001556367">
    <property type="component" value="Unassembled WGS sequence"/>
</dbReference>
<comment type="caution">
    <text evidence="1">The sequence shown here is derived from an EMBL/GenBank/DDBJ whole genome shotgun (WGS) entry which is preliminary data.</text>
</comment>
<dbReference type="Gene3D" id="3.80.10.10">
    <property type="entry name" value="Ribonuclease Inhibitor"/>
    <property type="match status" value="1"/>
</dbReference>
<gene>
    <name evidence="1" type="ORF">HGRIS_008670</name>
</gene>
<name>A0ABR3J8L6_9AGAR</name>
<dbReference type="InterPro" id="IPR032675">
    <property type="entry name" value="LRR_dom_sf"/>
</dbReference>
<reference evidence="2" key="1">
    <citation type="submission" date="2024-06" db="EMBL/GenBank/DDBJ databases">
        <title>Multi-omics analyses provide insights into the biosynthesis of the anticancer antibiotic pleurotin in Hohenbuehelia grisea.</title>
        <authorList>
            <person name="Weaver J.A."/>
            <person name="Alberti F."/>
        </authorList>
    </citation>
    <scope>NUCLEOTIDE SEQUENCE [LARGE SCALE GENOMIC DNA]</scope>
    <source>
        <strain evidence="2">T-177</strain>
    </source>
</reference>
<sequence>MPTSRILDLPEDVGAHLVETLEYDLDSLKALSLVSHAMRSTVAPVLYKDLMLVTSDYACLDQSQPCSDSLRLFTRRLRIYCNSGTYSNIASKLFVFISSLGSLSELIYFDQPLKPFWSLIVLQEVLRAVNQGCPQLSRLSISFGERSPALAPGPFFTGWASLEGLKGVPNLQALALTWTLDDSLFQDASKGQLAILMTTSSETLRELELTIDVNYGVKPDLRWLKSATRLDVLRIRSTLHDPDIVATIADTVPWLQRLDLQLKHGNHYTTPRAAAPFVSDPFYQPLAKLHRLHTLNLNLSFEAPSGDLMPVGDAYDNASLYAWFIRCIHPRRAATQDLARVCMQLQYCNWHVRATHWGVVHNATIRFRIVEQCASGSAGEPGILSADGGFRRVQTYREAYMDPGVHDLPPDLID</sequence>
<protein>
    <recommendedName>
        <fullName evidence="3">F-box domain-containing protein</fullName>
    </recommendedName>
</protein>
<accession>A0ABR3J8L6</accession>
<dbReference type="SUPFAM" id="SSF52047">
    <property type="entry name" value="RNI-like"/>
    <property type="match status" value="1"/>
</dbReference>
<evidence type="ECO:0000313" key="1">
    <source>
        <dbReference type="EMBL" id="KAL0952021.1"/>
    </source>
</evidence>
<evidence type="ECO:0008006" key="3">
    <source>
        <dbReference type="Google" id="ProtNLM"/>
    </source>
</evidence>
<dbReference type="EMBL" id="JASNQZ010000011">
    <property type="protein sequence ID" value="KAL0952021.1"/>
    <property type="molecule type" value="Genomic_DNA"/>
</dbReference>
<evidence type="ECO:0000313" key="2">
    <source>
        <dbReference type="Proteomes" id="UP001556367"/>
    </source>
</evidence>
<proteinExistence type="predicted"/>